<feature type="compositionally biased region" description="Basic and acidic residues" evidence="8">
    <location>
        <begin position="377"/>
        <end position="392"/>
    </location>
</feature>
<dbReference type="GO" id="GO:0032259">
    <property type="term" value="P:methylation"/>
    <property type="evidence" value="ECO:0007669"/>
    <property type="project" value="UniProtKB-KW"/>
</dbReference>
<evidence type="ECO:0000256" key="2">
    <source>
        <dbReference type="ARBA" id="ARBA00025783"/>
    </source>
</evidence>
<dbReference type="Pfam" id="PF09445">
    <property type="entry name" value="Methyltransf_15"/>
    <property type="match status" value="1"/>
</dbReference>
<dbReference type="CDD" id="cd02440">
    <property type="entry name" value="AdoMet_MTases"/>
    <property type="match status" value="1"/>
</dbReference>
<dbReference type="PANTHER" id="PTHR14741:SF32">
    <property type="entry name" value="TRIMETHYLGUANOSINE SYNTHASE"/>
    <property type="match status" value="1"/>
</dbReference>
<feature type="compositionally biased region" description="Basic and acidic residues" evidence="8">
    <location>
        <begin position="306"/>
        <end position="325"/>
    </location>
</feature>
<feature type="compositionally biased region" description="Polar residues" evidence="8">
    <location>
        <begin position="346"/>
        <end position="357"/>
    </location>
</feature>
<keyword evidence="10" id="KW-1185">Reference proteome</keyword>
<evidence type="ECO:0000256" key="1">
    <source>
        <dbReference type="ARBA" id="ARBA00018517"/>
    </source>
</evidence>
<comment type="catalytic activity">
    <reaction evidence="4">
        <text>a 5'-end (N(7)-methyl 5'-triphosphoguanosine)-ribonucleoside in snoRNA + S-adenosyl-L-methionine = a 5'-end (N(2),N(7)-dimethyl 5'-triphosphoguanosine)-ribonucleoside in snoRNA + S-adenosyl-L-homocysteine + H(+)</text>
        <dbReference type="Rhea" id="RHEA:78475"/>
        <dbReference type="Rhea" id="RHEA-COMP:19086"/>
        <dbReference type="Rhea" id="RHEA-COMP:19088"/>
        <dbReference type="ChEBI" id="CHEBI:15378"/>
        <dbReference type="ChEBI" id="CHEBI:57856"/>
        <dbReference type="ChEBI" id="CHEBI:59789"/>
        <dbReference type="ChEBI" id="CHEBI:156461"/>
        <dbReference type="ChEBI" id="CHEBI:172880"/>
    </reaction>
    <physiologicalReaction direction="left-to-right" evidence="4">
        <dbReference type="Rhea" id="RHEA:78476"/>
    </physiologicalReaction>
</comment>
<comment type="caution">
    <text evidence="9">The sequence shown here is derived from an EMBL/GenBank/DDBJ whole genome shotgun (WGS) entry which is preliminary data.</text>
</comment>
<feature type="compositionally biased region" description="Basic and acidic residues" evidence="8">
    <location>
        <begin position="399"/>
        <end position="410"/>
    </location>
</feature>
<organism evidence="9 10">
    <name type="scientific">Apiospora arundinis</name>
    <dbReference type="NCBI Taxonomy" id="335852"/>
    <lineage>
        <taxon>Eukaryota</taxon>
        <taxon>Fungi</taxon>
        <taxon>Dikarya</taxon>
        <taxon>Ascomycota</taxon>
        <taxon>Pezizomycotina</taxon>
        <taxon>Sordariomycetes</taxon>
        <taxon>Xylariomycetidae</taxon>
        <taxon>Amphisphaeriales</taxon>
        <taxon>Apiosporaceae</taxon>
        <taxon>Apiospora</taxon>
    </lineage>
</organism>
<accession>A0ABR2J4Y5</accession>
<dbReference type="Gene3D" id="3.40.50.150">
    <property type="entry name" value="Vaccinia Virus protein VP39"/>
    <property type="match status" value="1"/>
</dbReference>
<feature type="region of interest" description="Disordered" evidence="8">
    <location>
        <begin position="297"/>
        <end position="452"/>
    </location>
</feature>
<keyword evidence="9" id="KW-0489">Methyltransferase</keyword>
<comment type="catalytic activity">
    <reaction evidence="3">
        <text>a 5'-end (N(2),N(7)-dimethyl 5'-triphosphoguanosine)-ribonucleoside in snoRNA + S-adenosyl-L-methionine = a 5'-end (N(2),N(2),N(7)-trimethyl 5'-triphosphoguanosine)-ribonucleoside in snoRNA + S-adenosyl-L-homocysteine + H(+)</text>
        <dbReference type="Rhea" id="RHEA:78507"/>
        <dbReference type="Rhea" id="RHEA-COMP:19088"/>
        <dbReference type="Rhea" id="RHEA-COMP:19090"/>
        <dbReference type="ChEBI" id="CHEBI:15378"/>
        <dbReference type="ChEBI" id="CHEBI:57856"/>
        <dbReference type="ChEBI" id="CHEBI:59789"/>
        <dbReference type="ChEBI" id="CHEBI:167623"/>
        <dbReference type="ChEBI" id="CHEBI:172880"/>
    </reaction>
    <physiologicalReaction direction="left-to-right" evidence="3">
        <dbReference type="Rhea" id="RHEA:78508"/>
    </physiologicalReaction>
</comment>
<reference evidence="9 10" key="1">
    <citation type="journal article" date="2024" name="IMA Fungus">
        <title>Apiospora arundinis, a panoply of carbohydrate-active enzymes and secondary metabolites.</title>
        <authorList>
            <person name="Sorensen T."/>
            <person name="Petersen C."/>
            <person name="Muurmann A.T."/>
            <person name="Christiansen J.V."/>
            <person name="Brundto M.L."/>
            <person name="Overgaard C.K."/>
            <person name="Boysen A.T."/>
            <person name="Wollenberg R.D."/>
            <person name="Larsen T.O."/>
            <person name="Sorensen J.L."/>
            <person name="Nielsen K.L."/>
            <person name="Sondergaard T.E."/>
        </authorList>
    </citation>
    <scope>NUCLEOTIDE SEQUENCE [LARGE SCALE GENOMIC DNA]</scope>
    <source>
        <strain evidence="9 10">AAU 773</strain>
    </source>
</reference>
<comment type="similarity">
    <text evidence="2">Belongs to the methyltransferase superfamily. Trimethylguanosine synthase family.</text>
</comment>
<keyword evidence="9" id="KW-0808">Transferase</keyword>
<evidence type="ECO:0000256" key="5">
    <source>
        <dbReference type="ARBA" id="ARBA00048763"/>
    </source>
</evidence>
<sequence length="489" mass="54549">MDPKFKRAKKLPLTDECHHWTKIGEVPWDLQKYWQQRYTIFPYYDSGIRLTNDAWFGVTPETVATRIAQDMGQIVSPDKTTLVDLFAGVGANTIAFAQSGIWERIIAVERDAATLACAQHNADLYEVGQYIEWVHGDSFEVLKYLTSPSTAEDDDAAAAAATSVEEPAPKKRKKGSPFDETLKKIDVSKTALFGSPPWGGPGYVTDAIFDLSGMEPYDLATMHAAYRRMDHALFLPRTSDLRQVARLVPSGGPKIEVVQYCVKGASKAMVTYIPAQQEETPDNENAANKEQAVVARETEVGDDDDGSNKIHADDESHELISEKAPRPQAENTTTETLGMDEKVPESQVTAPHQTQGHLVNGSRDEMPIRTAAEEEDGKQHITRGDISRKDQTEEVEAINTKKEELSREQNNETPEITDVEQGEIIGSMDHGCSKEDAGLPDGSLVDDDSGPMQIELTDEEDDDTLLERQLEGQFERYSEKMNQWYRHEE</sequence>
<dbReference type="PANTHER" id="PTHR14741">
    <property type="entry name" value="S-ADENOSYLMETHIONINE-DEPENDENT METHYLTRANSFERASE RELATED"/>
    <property type="match status" value="1"/>
</dbReference>
<feature type="compositionally biased region" description="Low complexity" evidence="8">
    <location>
        <begin position="157"/>
        <end position="166"/>
    </location>
</feature>
<evidence type="ECO:0000313" key="9">
    <source>
        <dbReference type="EMBL" id="KAK8872847.1"/>
    </source>
</evidence>
<dbReference type="InterPro" id="IPR029063">
    <property type="entry name" value="SAM-dependent_MTases_sf"/>
</dbReference>
<comment type="catalytic activity">
    <reaction evidence="5">
        <text>a 5'-end (N(2),N(7)-dimethyl 5'-triphosphoguanosine)-ribonucleoside in snRNA + S-adenosyl-L-methionine = a 5'-end (N(2),N(2),N(7)-trimethyl 5'-triphosphoguanosine)-ribonucleoside in snRNA + S-adenosyl-L-homocysteine + H(+)</text>
        <dbReference type="Rhea" id="RHEA:78479"/>
        <dbReference type="Rhea" id="RHEA-COMP:19087"/>
        <dbReference type="Rhea" id="RHEA-COMP:19089"/>
        <dbReference type="ChEBI" id="CHEBI:15378"/>
        <dbReference type="ChEBI" id="CHEBI:57856"/>
        <dbReference type="ChEBI" id="CHEBI:59789"/>
        <dbReference type="ChEBI" id="CHEBI:167623"/>
        <dbReference type="ChEBI" id="CHEBI:172880"/>
    </reaction>
    <physiologicalReaction direction="left-to-right" evidence="5">
        <dbReference type="Rhea" id="RHEA:78480"/>
    </physiologicalReaction>
</comment>
<dbReference type="GO" id="GO:0008168">
    <property type="term" value="F:methyltransferase activity"/>
    <property type="evidence" value="ECO:0007669"/>
    <property type="project" value="UniProtKB-KW"/>
</dbReference>
<evidence type="ECO:0000256" key="8">
    <source>
        <dbReference type="SAM" id="MobiDB-lite"/>
    </source>
</evidence>
<dbReference type="InterPro" id="IPR019012">
    <property type="entry name" value="RNA_cap_Gua-N2-MeTrfase"/>
</dbReference>
<feature type="region of interest" description="Disordered" evidence="8">
    <location>
        <begin position="155"/>
        <end position="177"/>
    </location>
</feature>
<evidence type="ECO:0000256" key="6">
    <source>
        <dbReference type="ARBA" id="ARBA00049075"/>
    </source>
</evidence>
<evidence type="ECO:0000256" key="7">
    <source>
        <dbReference type="ARBA" id="ARBA00049790"/>
    </source>
</evidence>
<name>A0ABR2J4Y5_9PEZI</name>
<dbReference type="SUPFAM" id="SSF53335">
    <property type="entry name" value="S-adenosyl-L-methionine-dependent methyltransferases"/>
    <property type="match status" value="1"/>
</dbReference>
<gene>
    <name evidence="9" type="ORF">PGQ11_003361</name>
</gene>
<evidence type="ECO:0000256" key="4">
    <source>
        <dbReference type="ARBA" id="ARBA00048740"/>
    </source>
</evidence>
<evidence type="ECO:0000313" key="10">
    <source>
        <dbReference type="Proteomes" id="UP001390339"/>
    </source>
</evidence>
<comment type="catalytic activity">
    <reaction evidence="6">
        <text>a 5'-end (N(7)-methyl 5'-triphosphoguanosine)-ribonucleoside in snRNA + S-adenosyl-L-methionine = a 5'-end (N(2),N(7)-dimethyl 5'-triphosphoguanosine)-ribonucleoside in snRNA + S-adenosyl-L-homocysteine + H(+)</text>
        <dbReference type="Rhea" id="RHEA:78471"/>
        <dbReference type="Rhea" id="RHEA-COMP:19085"/>
        <dbReference type="Rhea" id="RHEA-COMP:19087"/>
        <dbReference type="ChEBI" id="CHEBI:15378"/>
        <dbReference type="ChEBI" id="CHEBI:57856"/>
        <dbReference type="ChEBI" id="CHEBI:59789"/>
        <dbReference type="ChEBI" id="CHEBI:156461"/>
        <dbReference type="ChEBI" id="CHEBI:172880"/>
    </reaction>
    <physiologicalReaction direction="left-to-right" evidence="6">
        <dbReference type="Rhea" id="RHEA:78472"/>
    </physiologicalReaction>
</comment>
<proteinExistence type="inferred from homology"/>
<dbReference type="EMBL" id="JAPCWZ010000003">
    <property type="protein sequence ID" value="KAK8872847.1"/>
    <property type="molecule type" value="Genomic_DNA"/>
</dbReference>
<dbReference type="Proteomes" id="UP001390339">
    <property type="component" value="Unassembled WGS sequence"/>
</dbReference>
<evidence type="ECO:0000256" key="3">
    <source>
        <dbReference type="ARBA" id="ARBA00047418"/>
    </source>
</evidence>
<protein>
    <recommendedName>
        <fullName evidence="1">Trimethylguanosine synthase</fullName>
    </recommendedName>
    <alternativeName>
        <fullName evidence="7">Cap-specific guanine-N(2) methyltransferase</fullName>
    </alternativeName>
</protein>